<proteinExistence type="predicted"/>
<evidence type="ECO:0000313" key="3">
    <source>
        <dbReference type="Proteomes" id="UP000253759"/>
    </source>
</evidence>
<dbReference type="RefSeq" id="WP_114646345.1">
    <property type="nucleotide sequence ID" value="NZ_QQNH01000017.1"/>
</dbReference>
<dbReference type="EMBL" id="QQNH01000017">
    <property type="protein sequence ID" value="RDE08368.1"/>
    <property type="molecule type" value="Genomic_DNA"/>
</dbReference>
<evidence type="ECO:0000313" key="2">
    <source>
        <dbReference type="EMBL" id="RDE08368.1"/>
    </source>
</evidence>
<sequence>MTLEEAIVEACSSVGVVPPKGRITMRRWVQADTTAKNGKGDGRLICDEDRVTCVNWQTGDKATVWVKSEFTPAEKKRFAERRARDRRDDRERAARAASIAALIIRAAKFDTHGYLAAKGFPSGKALVASAEIIGALGGEYLVPAGGRSAIVVPAQIGKRISSVQLIWEDGTKKFLFGGEMSGAFHTVASGRVTWICEGYATALTVCAALRGLNRHDAVLVGFSASNIVKVARAISGRCFIAADHDAPPKVKPEQFGGLGAGEYFARQAERPYTIPPEMGDDFNDMHQSEGIFAVQRVLSKLIREARP</sequence>
<name>A0A369W1F3_9HYPH</name>
<feature type="domain" description="Toprim" evidence="1">
    <location>
        <begin position="194"/>
        <end position="290"/>
    </location>
</feature>
<comment type="caution">
    <text evidence="2">The sequence shown here is derived from an EMBL/GenBank/DDBJ whole genome shotgun (WGS) entry which is preliminary data.</text>
</comment>
<evidence type="ECO:0000259" key="1">
    <source>
        <dbReference type="Pfam" id="PF13362"/>
    </source>
</evidence>
<dbReference type="Pfam" id="PF13362">
    <property type="entry name" value="Toprim_3"/>
    <property type="match status" value="1"/>
</dbReference>
<dbReference type="Proteomes" id="UP000253759">
    <property type="component" value="Unassembled WGS sequence"/>
</dbReference>
<dbReference type="OrthoDB" id="7957942at2"/>
<keyword evidence="3" id="KW-1185">Reference proteome</keyword>
<protein>
    <recommendedName>
        <fullName evidence="1">Toprim domain-containing protein</fullName>
    </recommendedName>
</protein>
<accession>A0A369W1F3</accession>
<gene>
    <name evidence="2" type="ORF">DVH29_11595</name>
</gene>
<dbReference type="InterPro" id="IPR006171">
    <property type="entry name" value="TOPRIM_dom"/>
</dbReference>
<reference evidence="3" key="1">
    <citation type="submission" date="2018-07" db="EMBL/GenBank/DDBJ databases">
        <authorList>
            <person name="Liu B.-T."/>
            <person name="Du Z."/>
        </authorList>
    </citation>
    <scope>NUCLEOTIDE SEQUENCE [LARGE SCALE GENOMIC DNA]</scope>
    <source>
        <strain evidence="3">XYN52</strain>
    </source>
</reference>
<dbReference type="AlphaFoldDB" id="A0A369W1F3"/>
<organism evidence="2 3">
    <name type="scientific">Pelagibacterium lacus</name>
    <dbReference type="NCBI Taxonomy" id="2282655"/>
    <lineage>
        <taxon>Bacteria</taxon>
        <taxon>Pseudomonadati</taxon>
        <taxon>Pseudomonadota</taxon>
        <taxon>Alphaproteobacteria</taxon>
        <taxon>Hyphomicrobiales</taxon>
        <taxon>Devosiaceae</taxon>
        <taxon>Pelagibacterium</taxon>
    </lineage>
</organism>